<feature type="compositionally biased region" description="Basic and acidic residues" evidence="1">
    <location>
        <begin position="152"/>
        <end position="190"/>
    </location>
</feature>
<organism evidence="2 3">
    <name type="scientific">Phytophthora fragariae</name>
    <dbReference type="NCBI Taxonomy" id="53985"/>
    <lineage>
        <taxon>Eukaryota</taxon>
        <taxon>Sar</taxon>
        <taxon>Stramenopiles</taxon>
        <taxon>Oomycota</taxon>
        <taxon>Peronosporomycetes</taxon>
        <taxon>Peronosporales</taxon>
        <taxon>Peronosporaceae</taxon>
        <taxon>Phytophthora</taxon>
    </lineage>
</organism>
<reference evidence="2 3" key="1">
    <citation type="submission" date="2018-08" db="EMBL/GenBank/DDBJ databases">
        <title>Genomic investigation of the strawberry pathogen Phytophthora fragariae indicates pathogenicity is determined by transcriptional variation in three key races.</title>
        <authorList>
            <person name="Adams T.M."/>
            <person name="Armitage A.D."/>
            <person name="Sobczyk M.K."/>
            <person name="Bates H.J."/>
            <person name="Dunwell J.M."/>
            <person name="Nellist C.F."/>
            <person name="Harrison R.J."/>
        </authorList>
    </citation>
    <scope>NUCLEOTIDE SEQUENCE [LARGE SCALE GENOMIC DNA]</scope>
    <source>
        <strain evidence="2 3">BC-1</strain>
    </source>
</reference>
<dbReference type="EMBL" id="QXGD01001878">
    <property type="protein sequence ID" value="KAE9197383.1"/>
    <property type="molecule type" value="Genomic_DNA"/>
</dbReference>
<protein>
    <submittedName>
        <fullName evidence="2">Uncharacterized protein</fullName>
    </submittedName>
</protein>
<gene>
    <name evidence="2" type="ORF">PF002_g22769</name>
</gene>
<evidence type="ECO:0000313" key="2">
    <source>
        <dbReference type="EMBL" id="KAE9197383.1"/>
    </source>
</evidence>
<feature type="compositionally biased region" description="Acidic residues" evidence="1">
    <location>
        <begin position="286"/>
        <end position="305"/>
    </location>
</feature>
<feature type="region of interest" description="Disordered" evidence="1">
    <location>
        <begin position="90"/>
        <end position="305"/>
    </location>
</feature>
<sequence length="411" mass="44411">MPARRETRSEMEAFQARLAGRSAAERQRLAAEHRAFIDGEKDDDADFGDAEPAQVTVAVTPTPAPTSRPHTGKSAVYIQMLKDRMAARLADEAAEKAAQAKKAKPVKTAKKAPAKGEGKMTKKRMAEIARKEKKAKEARAVARAEAASLQHSAEKKKQRDRIAQEEREGRDARQRALADLKKKRAEDASRKQTASSGYKKQKKTSPHVQDADDEADDESLQENSGASPCESAQGSTSPTGPASPVDKSLQSTPARQVSRTLSMDSTKSATANTASQAEEGPPCPDEASDGGFDSDLDGDGADSEDWYFETDLVAESEAELELRESANAETVASAAEAALSDSDDALDGVALLARQRARERRELARNRLRAAKATLTRDLDTTTANWDELTKEEMGVLAQDTEALQKMRADG</sequence>
<feature type="compositionally biased region" description="Basic and acidic residues" evidence="1">
    <location>
        <begin position="114"/>
        <end position="142"/>
    </location>
</feature>
<evidence type="ECO:0000256" key="1">
    <source>
        <dbReference type="SAM" id="MobiDB-lite"/>
    </source>
</evidence>
<proteinExistence type="predicted"/>
<feature type="compositionally biased region" description="Polar residues" evidence="1">
    <location>
        <begin position="221"/>
        <end position="240"/>
    </location>
</feature>
<accession>A0A6A3X8L9</accession>
<name>A0A6A3X8L9_9STRA</name>
<dbReference type="Proteomes" id="UP000440367">
    <property type="component" value="Unassembled WGS sequence"/>
</dbReference>
<feature type="compositionally biased region" description="Basic residues" evidence="1">
    <location>
        <begin position="99"/>
        <end position="113"/>
    </location>
</feature>
<feature type="compositionally biased region" description="Acidic residues" evidence="1">
    <location>
        <begin position="211"/>
        <end position="220"/>
    </location>
</feature>
<evidence type="ECO:0000313" key="3">
    <source>
        <dbReference type="Proteomes" id="UP000440367"/>
    </source>
</evidence>
<dbReference type="AlphaFoldDB" id="A0A6A3X8L9"/>
<feature type="compositionally biased region" description="Polar residues" evidence="1">
    <location>
        <begin position="248"/>
        <end position="276"/>
    </location>
</feature>
<comment type="caution">
    <text evidence="2">The sequence shown here is derived from an EMBL/GenBank/DDBJ whole genome shotgun (WGS) entry which is preliminary data.</text>
</comment>